<dbReference type="Pfam" id="PF13624">
    <property type="entry name" value="SurA_N_3"/>
    <property type="match status" value="1"/>
</dbReference>
<evidence type="ECO:0000256" key="6">
    <source>
        <dbReference type="ARBA" id="ARBA00023186"/>
    </source>
</evidence>
<accession>A0A1G8ZGN9</accession>
<comment type="subcellular location">
    <subcellularLocation>
        <location evidence="1">Cell membrane</location>
        <topology evidence="1">Single-pass type II membrane protein</topology>
    </subcellularLocation>
</comment>
<evidence type="ECO:0000256" key="5">
    <source>
        <dbReference type="ARBA" id="ARBA00023136"/>
    </source>
</evidence>
<evidence type="ECO:0000256" key="1">
    <source>
        <dbReference type="ARBA" id="ARBA00004401"/>
    </source>
</evidence>
<keyword evidence="5" id="KW-0472">Membrane</keyword>
<keyword evidence="2" id="KW-1003">Cell membrane</keyword>
<comment type="similarity">
    <text evidence="7">Belongs to the PpiD chaperone family.</text>
</comment>
<keyword evidence="10" id="KW-1185">Reference proteome</keyword>
<dbReference type="Pfam" id="PF13145">
    <property type="entry name" value="Rotamase_2"/>
    <property type="match status" value="1"/>
</dbReference>
<gene>
    <name evidence="9" type="ORF">SAMN04488026_103210</name>
</gene>
<dbReference type="OrthoDB" id="9768393at2"/>
<dbReference type="RefSeq" id="WP_093157804.1">
    <property type="nucleotide sequence ID" value="NZ_FNEK01000032.1"/>
</dbReference>
<organism evidence="9 10">
    <name type="scientific">Aliiruegeria lutimaris</name>
    <dbReference type="NCBI Taxonomy" id="571298"/>
    <lineage>
        <taxon>Bacteria</taxon>
        <taxon>Pseudomonadati</taxon>
        <taxon>Pseudomonadota</taxon>
        <taxon>Alphaproteobacteria</taxon>
        <taxon>Rhodobacterales</taxon>
        <taxon>Roseobacteraceae</taxon>
        <taxon>Aliiruegeria</taxon>
    </lineage>
</organism>
<dbReference type="InterPro" id="IPR027304">
    <property type="entry name" value="Trigger_fact/SurA_dom_sf"/>
</dbReference>
<dbReference type="PANTHER" id="PTHR47529">
    <property type="entry name" value="PEPTIDYL-PROLYL CIS-TRANS ISOMERASE D"/>
    <property type="match status" value="1"/>
</dbReference>
<dbReference type="GO" id="GO:0003755">
    <property type="term" value="F:peptidyl-prolyl cis-trans isomerase activity"/>
    <property type="evidence" value="ECO:0007669"/>
    <property type="project" value="InterPro"/>
</dbReference>
<dbReference type="PANTHER" id="PTHR47529:SF1">
    <property type="entry name" value="PERIPLASMIC CHAPERONE PPID"/>
    <property type="match status" value="1"/>
</dbReference>
<dbReference type="Proteomes" id="UP000199382">
    <property type="component" value="Unassembled WGS sequence"/>
</dbReference>
<proteinExistence type="inferred from homology"/>
<dbReference type="AlphaFoldDB" id="A0A1G8ZGN9"/>
<dbReference type="EMBL" id="FNEK01000032">
    <property type="protein sequence ID" value="SDK13565.1"/>
    <property type="molecule type" value="Genomic_DNA"/>
</dbReference>
<keyword evidence="6" id="KW-0143">Chaperone</keyword>
<evidence type="ECO:0000313" key="9">
    <source>
        <dbReference type="EMBL" id="SDK13565.1"/>
    </source>
</evidence>
<keyword evidence="3" id="KW-0812">Transmembrane</keyword>
<keyword evidence="9" id="KW-0413">Isomerase</keyword>
<dbReference type="Gene3D" id="1.10.4030.10">
    <property type="entry name" value="Porin chaperone SurA, peptide-binding domain"/>
    <property type="match status" value="1"/>
</dbReference>
<evidence type="ECO:0000256" key="4">
    <source>
        <dbReference type="ARBA" id="ARBA00022989"/>
    </source>
</evidence>
<feature type="domain" description="PpiC" evidence="8">
    <location>
        <begin position="245"/>
        <end position="362"/>
    </location>
</feature>
<evidence type="ECO:0000256" key="7">
    <source>
        <dbReference type="ARBA" id="ARBA00038408"/>
    </source>
</evidence>
<evidence type="ECO:0000256" key="2">
    <source>
        <dbReference type="ARBA" id="ARBA00022475"/>
    </source>
</evidence>
<evidence type="ECO:0000259" key="8">
    <source>
        <dbReference type="Pfam" id="PF13145"/>
    </source>
</evidence>
<protein>
    <submittedName>
        <fullName evidence="9">Peptidyl-prolyl cis-trans isomerase D</fullName>
    </submittedName>
</protein>
<dbReference type="STRING" id="571298.SAMN04488026_103210"/>
<sequence length="617" mass="66605">MKQKKKSASDYMMMVLMGMLILGLGGFGITNFSGGGTTIASVGDRDITAEDYYRAMVQAIRTQEASGATDLTLGAMEAQGIPAQVRGQLIGTEAINNEADGLGLSVGDAEVVRMITESPAFQGVDGKFDRESYEFMLDQNGWNVSDFEQDVREESTRNILQSSVVVGVAPPAQLTDILTEWFGQRRSFRWAEFGRDSLTTEIGEPTEEDLVAFHEENAPLFTLPETKAITFAWLTPDMLLDQVEIDEEALRALYAERADEYVIPERRLVERLVFGTPEEASAAKAAIESGEKDFAAVVEERGLTLEDVDIGDVAEDDLGQAGAAVFGRDEPGLVGPYPTDFGPALFRMNGILQARETSFEQALPELRAELGRERARRLIEDMITDMDDRLAGGATVEDLATETAMELGSIDYFPGSQDGIAAYEGFREAATALTEKDFPEILSLDDGSIYAMRLDAVKPPSLQPLEDVRDAVIAGWTAEAERAALVAEAEAAKAEMEAGKTLVDVAGLGVQSAENVTRSGFIDGLDPAVSEAVFGMESEEVAVVKTVNGAVLIVLDGIAEADLEDPQVALFNRAMQQQAAQGLSSDLFNYYAQYLTATAGISINDAGVNAVHSQVFR</sequence>
<keyword evidence="4" id="KW-1133">Transmembrane helix</keyword>
<reference evidence="9 10" key="1">
    <citation type="submission" date="2016-10" db="EMBL/GenBank/DDBJ databases">
        <authorList>
            <person name="de Groot N.N."/>
        </authorList>
    </citation>
    <scope>NUCLEOTIDE SEQUENCE [LARGE SCALE GENOMIC DNA]</scope>
    <source>
        <strain evidence="9 10">DSM 25294</strain>
    </source>
</reference>
<dbReference type="InterPro" id="IPR052029">
    <property type="entry name" value="PpiD_chaperone"/>
</dbReference>
<dbReference type="SUPFAM" id="SSF109998">
    <property type="entry name" value="Triger factor/SurA peptide-binding domain-like"/>
    <property type="match status" value="1"/>
</dbReference>
<dbReference type="InterPro" id="IPR000297">
    <property type="entry name" value="PPIase_PpiC"/>
</dbReference>
<evidence type="ECO:0000256" key="3">
    <source>
        <dbReference type="ARBA" id="ARBA00022692"/>
    </source>
</evidence>
<evidence type="ECO:0000313" key="10">
    <source>
        <dbReference type="Proteomes" id="UP000199382"/>
    </source>
</evidence>
<dbReference type="GO" id="GO:0005886">
    <property type="term" value="C:plasma membrane"/>
    <property type="evidence" value="ECO:0007669"/>
    <property type="project" value="UniProtKB-SubCell"/>
</dbReference>
<name>A0A1G8ZGN9_9RHOB</name>